<evidence type="ECO:0000313" key="1">
    <source>
        <dbReference type="EMBL" id="JAI05868.1"/>
    </source>
</evidence>
<organism evidence="1">
    <name type="scientific">Anguilla anguilla</name>
    <name type="common">European freshwater eel</name>
    <name type="synonym">Muraena anguilla</name>
    <dbReference type="NCBI Taxonomy" id="7936"/>
    <lineage>
        <taxon>Eukaryota</taxon>
        <taxon>Metazoa</taxon>
        <taxon>Chordata</taxon>
        <taxon>Craniata</taxon>
        <taxon>Vertebrata</taxon>
        <taxon>Euteleostomi</taxon>
        <taxon>Actinopterygii</taxon>
        <taxon>Neopterygii</taxon>
        <taxon>Teleostei</taxon>
        <taxon>Anguilliformes</taxon>
        <taxon>Anguillidae</taxon>
        <taxon>Anguilla</taxon>
    </lineage>
</organism>
<sequence length="43" mass="4886">MNYYQEMIPDARVADSHTLGSSVVRVLSIPVQRSPRTFELFSS</sequence>
<reference evidence="1" key="2">
    <citation type="journal article" date="2015" name="Fish Shellfish Immunol.">
        <title>Early steps in the European eel (Anguilla anguilla)-Vibrio vulnificus interaction in the gills: Role of the RtxA13 toxin.</title>
        <authorList>
            <person name="Callol A."/>
            <person name="Pajuelo D."/>
            <person name="Ebbesson L."/>
            <person name="Teles M."/>
            <person name="MacKenzie S."/>
            <person name="Amaro C."/>
        </authorList>
    </citation>
    <scope>NUCLEOTIDE SEQUENCE</scope>
</reference>
<dbReference type="EMBL" id="GBXM01002710">
    <property type="protein sequence ID" value="JAI05868.1"/>
    <property type="molecule type" value="Transcribed_RNA"/>
</dbReference>
<name>A0A0E9XT07_ANGAN</name>
<proteinExistence type="predicted"/>
<accession>A0A0E9XT07</accession>
<protein>
    <submittedName>
        <fullName evidence="1">Uncharacterized protein</fullName>
    </submittedName>
</protein>
<dbReference type="AlphaFoldDB" id="A0A0E9XT07"/>
<reference evidence="1" key="1">
    <citation type="submission" date="2014-11" db="EMBL/GenBank/DDBJ databases">
        <authorList>
            <person name="Amaro Gonzalez C."/>
        </authorList>
    </citation>
    <scope>NUCLEOTIDE SEQUENCE</scope>
</reference>